<accession>I2Q065</accession>
<organism evidence="2">
    <name type="scientific">Desulfovibrio sp. U5L</name>
    <dbReference type="NCBI Taxonomy" id="596152"/>
    <lineage>
        <taxon>Bacteria</taxon>
        <taxon>Pseudomonadati</taxon>
        <taxon>Thermodesulfobacteriota</taxon>
        <taxon>Desulfovibrionia</taxon>
        <taxon>Desulfovibrionales</taxon>
        <taxon>Desulfovibrionaceae</taxon>
        <taxon>Desulfovibrio</taxon>
    </lineage>
</organism>
<dbReference type="EMBL" id="JH600068">
    <property type="protein sequence ID" value="EIG53171.1"/>
    <property type="molecule type" value="Genomic_DNA"/>
</dbReference>
<proteinExistence type="predicted"/>
<feature type="compositionally biased region" description="Basic and acidic residues" evidence="1">
    <location>
        <begin position="394"/>
        <end position="405"/>
    </location>
</feature>
<dbReference type="OrthoDB" id="5444148at2"/>
<reference evidence="2" key="1">
    <citation type="submission" date="2011-11" db="EMBL/GenBank/DDBJ databases">
        <title>Improved High-Quality Draft sequence of Desulfovibrio sp. U5L.</title>
        <authorList>
            <consortium name="US DOE Joint Genome Institute"/>
            <person name="Lucas S."/>
            <person name="Han J."/>
            <person name="Lapidus A."/>
            <person name="Cheng J.-F."/>
            <person name="Goodwin L."/>
            <person name="Pitluck S."/>
            <person name="Peters L."/>
            <person name="Ovchinnikova G."/>
            <person name="Held B."/>
            <person name="Detter J.C."/>
            <person name="Han C."/>
            <person name="Tapia R."/>
            <person name="Land M."/>
            <person name="Hauser L."/>
            <person name="Kyrpides N."/>
            <person name="Ivanova N."/>
            <person name="Pagani I."/>
            <person name="Gabster J."/>
            <person name="Walker C."/>
            <person name="Stolyar S."/>
            <person name="Stahl D."/>
            <person name="Arkin A."/>
            <person name="Dehal P."/>
            <person name="Hazen T."/>
            <person name="Woyke T."/>
        </authorList>
    </citation>
    <scope>NUCLEOTIDE SEQUENCE [LARGE SCALE GENOMIC DNA]</scope>
    <source>
        <strain evidence="2">U5L</strain>
    </source>
</reference>
<feature type="region of interest" description="Disordered" evidence="1">
    <location>
        <begin position="353"/>
        <end position="381"/>
    </location>
</feature>
<evidence type="ECO:0000256" key="1">
    <source>
        <dbReference type="SAM" id="MobiDB-lite"/>
    </source>
</evidence>
<dbReference type="eggNOG" id="ENOG50317SI">
    <property type="taxonomic scope" value="Bacteria"/>
</dbReference>
<dbReference type="AlphaFoldDB" id="I2Q065"/>
<gene>
    <name evidence="2" type="ORF">DesU5LDRAFT_1486</name>
</gene>
<name>I2Q065_9BACT</name>
<dbReference type="STRING" id="596152.DesU5LDRAFT_1486"/>
<evidence type="ECO:0000313" key="2">
    <source>
        <dbReference type="EMBL" id="EIG53171.1"/>
    </source>
</evidence>
<feature type="region of interest" description="Disordered" evidence="1">
    <location>
        <begin position="394"/>
        <end position="417"/>
    </location>
</feature>
<sequence>MSISPLQANANAALATIQVSMPAEAKALAAYVGAIVKKDIVVLGEDDAFALRDSSGQIKAFKQKLVLSEANGGLTRPVSSGPWVISAQGYEKWSEAAGANVIFPKTVIVDGVEQTNPHVVKDSSNGRVKGIYARAIAFRFSSKGLPMVRDWTTFYDVPGYRMIDLLAKAADKPQAFKLRPIEAGKPTDPGDWGSYAFDEVMALWVDSSHKDALSWYKNIINREKKAMDFAQTFACRNACKHLSGLQKAPANYWELAVICWRPMNGGLMKWDGTSYDSMLENVEALGSGQGQIALGAGEKPVTIEYAKGVDHMDAEPDLIGAEDEEAASEAEQAAPLDMTAGQNGTFDHEPAAAEASLAVETEPEPTLPAATPDPAPAGPVLSDADQKALANYEATREACPDEDARARRRMSIKPDAAVTPDQARELYRLIGNMVDGGAQ</sequence>
<protein>
    <submittedName>
        <fullName evidence="2">Uncharacterized protein</fullName>
    </submittedName>
</protein>
<dbReference type="HOGENOM" id="CLU_632717_0_0_7"/>